<dbReference type="Pfam" id="PF16344">
    <property type="entry name" value="FecR_C"/>
    <property type="match status" value="1"/>
</dbReference>
<dbReference type="STRING" id="1121097.GCA_000428125_01562"/>
<dbReference type="Pfam" id="PF04773">
    <property type="entry name" value="FecR"/>
    <property type="match status" value="1"/>
</dbReference>
<dbReference type="InterPro" id="IPR012373">
    <property type="entry name" value="Ferrdict_sens_TM"/>
</dbReference>
<dbReference type="EMBL" id="BAJS01000007">
    <property type="protein sequence ID" value="GAK36497.1"/>
    <property type="molecule type" value="Genomic_DNA"/>
</dbReference>
<dbReference type="FunFam" id="2.60.120.1440:FF:000001">
    <property type="entry name" value="Putative anti-sigma factor"/>
    <property type="match status" value="1"/>
</dbReference>
<feature type="domain" description="FecR protein" evidence="2">
    <location>
        <begin position="108"/>
        <end position="202"/>
    </location>
</feature>
<comment type="caution">
    <text evidence="4">The sequence shown here is derived from an EMBL/GenBank/DDBJ whole genome shotgun (WGS) entry which is preliminary data.</text>
</comment>
<dbReference type="Proteomes" id="UP000027601">
    <property type="component" value="Unassembled WGS sequence"/>
</dbReference>
<accession>A0A069D264</accession>
<evidence type="ECO:0000259" key="2">
    <source>
        <dbReference type="Pfam" id="PF04773"/>
    </source>
</evidence>
<reference evidence="4 5" key="1">
    <citation type="journal article" date="2015" name="Microbes Environ.">
        <title>Distribution and evolution of nitrogen fixation genes in the phylum bacteroidetes.</title>
        <authorList>
            <person name="Inoue J."/>
            <person name="Oshima K."/>
            <person name="Suda W."/>
            <person name="Sakamoto M."/>
            <person name="Iino T."/>
            <person name="Noda S."/>
            <person name="Hongoh Y."/>
            <person name="Hattori M."/>
            <person name="Ohkuma M."/>
        </authorList>
    </citation>
    <scope>NUCLEOTIDE SEQUENCE [LARGE SCALE GENOMIC DNA]</scope>
    <source>
        <strain evidence="4 5">JCM 15093</strain>
    </source>
</reference>
<dbReference type="PANTHER" id="PTHR30273">
    <property type="entry name" value="PERIPLASMIC SIGNAL SENSOR AND SIGMA FACTOR ACTIVATOR FECR-RELATED"/>
    <property type="match status" value="1"/>
</dbReference>
<dbReference type="InterPro" id="IPR032508">
    <property type="entry name" value="FecR_C"/>
</dbReference>
<dbReference type="Gene3D" id="3.55.50.30">
    <property type="match status" value="1"/>
</dbReference>
<evidence type="ECO:0000313" key="5">
    <source>
        <dbReference type="Proteomes" id="UP000027601"/>
    </source>
</evidence>
<evidence type="ECO:0000256" key="1">
    <source>
        <dbReference type="SAM" id="Phobius"/>
    </source>
</evidence>
<dbReference type="Gene3D" id="2.60.120.1440">
    <property type="match status" value="1"/>
</dbReference>
<dbReference type="GO" id="GO:0016989">
    <property type="term" value="F:sigma factor antagonist activity"/>
    <property type="evidence" value="ECO:0007669"/>
    <property type="project" value="TreeGrafter"/>
</dbReference>
<dbReference type="InterPro" id="IPR006860">
    <property type="entry name" value="FecR"/>
</dbReference>
<keyword evidence="1" id="KW-1133">Transmembrane helix</keyword>
<dbReference type="AlphaFoldDB" id="A0A069D264"/>
<dbReference type="eggNOG" id="COG3712">
    <property type="taxonomic scope" value="Bacteria"/>
</dbReference>
<evidence type="ECO:0000313" key="4">
    <source>
        <dbReference type="EMBL" id="GAK36497.1"/>
    </source>
</evidence>
<evidence type="ECO:0000259" key="3">
    <source>
        <dbReference type="Pfam" id="PF16344"/>
    </source>
</evidence>
<organism evidence="4 5">
    <name type="scientific">Bacteroides graminisolvens DSM 19988 = JCM 15093</name>
    <dbReference type="NCBI Taxonomy" id="1121097"/>
    <lineage>
        <taxon>Bacteria</taxon>
        <taxon>Pseudomonadati</taxon>
        <taxon>Bacteroidota</taxon>
        <taxon>Bacteroidia</taxon>
        <taxon>Bacteroidales</taxon>
        <taxon>Bacteroidaceae</taxon>
        <taxon>Bacteroides</taxon>
    </lineage>
</organism>
<keyword evidence="5" id="KW-1185">Reference proteome</keyword>
<keyword evidence="1" id="KW-0472">Membrane</keyword>
<name>A0A069D264_9BACE</name>
<dbReference type="PANTHER" id="PTHR30273:SF2">
    <property type="entry name" value="PROTEIN FECR"/>
    <property type="match status" value="1"/>
</dbReference>
<feature type="domain" description="Protein FecR C-terminal" evidence="3">
    <location>
        <begin position="246"/>
        <end position="316"/>
    </location>
</feature>
<keyword evidence="1" id="KW-0812">Transmembrane</keyword>
<proteinExistence type="predicted"/>
<protein>
    <submittedName>
        <fullName evidence="4">Putative anti-sigma factor</fullName>
    </submittedName>
</protein>
<sequence>MGMIGIDKEVLYRFFNGQTMPEEEVEIREWMDESDENRREFFHERKLFDLMILNGQTPDRPTLKISFFKKRFFIETLKMASVITIAFVLGFLYFKSTHTANEKVAMQTVQVPYGQRVNLILSDGTVVWLNSGSRMTYPESFSTGKREINLDGEAYFEVAHNKEKPFVVKTHLYDIEVLGTKFNVDAYSKEGSFEGALLEGKIKITREGENRTLILNPSYKAVMENNHLIVKEIEDYDVFRWKEGLICFKQETFIEILKSFQKYYDLKIVIENSKLSNPVITGKFRLSDGVEYALRVLQKDVKFKYKRDVDNNIIYIQ</sequence>
<gene>
    <name evidence="4" type="ORF">JCM15093_1665</name>
</gene>
<dbReference type="PIRSF" id="PIRSF018266">
    <property type="entry name" value="FecR"/>
    <property type="match status" value="1"/>
</dbReference>
<feature type="transmembrane region" description="Helical" evidence="1">
    <location>
        <begin position="72"/>
        <end position="94"/>
    </location>
</feature>